<name>A0A7X5QSL6_9GAMM</name>
<comment type="subcellular location">
    <subcellularLocation>
        <location evidence="2">Cytoplasm</location>
    </subcellularLocation>
</comment>
<dbReference type="SUPFAM" id="SSF63737">
    <property type="entry name" value="Leukotriene A4 hydrolase N-terminal domain"/>
    <property type="match status" value="1"/>
</dbReference>
<feature type="domain" description="Aminopeptidase N-like N-terminal" evidence="16">
    <location>
        <begin position="72"/>
        <end position="250"/>
    </location>
</feature>
<dbReference type="GO" id="GO:0005737">
    <property type="term" value="C:cytoplasm"/>
    <property type="evidence" value="ECO:0007669"/>
    <property type="project" value="UniProtKB-SubCell"/>
</dbReference>
<accession>A0A7X5QSL6</accession>
<dbReference type="CDD" id="cd09603">
    <property type="entry name" value="M1_APN_like"/>
    <property type="match status" value="1"/>
</dbReference>
<dbReference type="Proteomes" id="UP000518878">
    <property type="component" value="Unassembled WGS sequence"/>
</dbReference>
<keyword evidence="10 13" id="KW-0862">Zinc</keyword>
<feature type="signal peptide" evidence="14">
    <location>
        <begin position="1"/>
        <end position="41"/>
    </location>
</feature>
<dbReference type="GO" id="GO:0006508">
    <property type="term" value="P:proteolysis"/>
    <property type="evidence" value="ECO:0007669"/>
    <property type="project" value="UniProtKB-KW"/>
</dbReference>
<feature type="domain" description="Peptidase M1 membrane alanine aminopeptidase" evidence="15">
    <location>
        <begin position="345"/>
        <end position="499"/>
    </location>
</feature>
<feature type="binding site" evidence="13">
    <location>
        <position position="354"/>
    </location>
    <ligand>
        <name>Zn(2+)</name>
        <dbReference type="ChEBI" id="CHEBI:29105"/>
        <note>catalytic</note>
    </ligand>
</feature>
<dbReference type="PRINTS" id="PR00756">
    <property type="entry name" value="ALADIPTASE"/>
</dbReference>
<dbReference type="EMBL" id="JAAQTL010000001">
    <property type="protein sequence ID" value="NID14594.1"/>
    <property type="molecule type" value="Genomic_DNA"/>
</dbReference>
<evidence type="ECO:0000256" key="5">
    <source>
        <dbReference type="ARBA" id="ARBA00015611"/>
    </source>
</evidence>
<evidence type="ECO:0000256" key="4">
    <source>
        <dbReference type="ARBA" id="ARBA00012564"/>
    </source>
</evidence>
<comment type="cofactor">
    <cofactor evidence="13">
        <name>Zn(2+)</name>
        <dbReference type="ChEBI" id="CHEBI:29105"/>
    </cofactor>
    <text evidence="13">Binds 1 zinc ion per subunit.</text>
</comment>
<dbReference type="AlphaFoldDB" id="A0A7X5QSL6"/>
<evidence type="ECO:0000256" key="1">
    <source>
        <dbReference type="ARBA" id="ARBA00000098"/>
    </source>
</evidence>
<dbReference type="InterPro" id="IPR027268">
    <property type="entry name" value="Peptidase_M4/M1_CTD_sf"/>
</dbReference>
<evidence type="ECO:0000259" key="15">
    <source>
        <dbReference type="Pfam" id="PF01433"/>
    </source>
</evidence>
<evidence type="ECO:0000256" key="9">
    <source>
        <dbReference type="ARBA" id="ARBA00022801"/>
    </source>
</evidence>
<feature type="active site" description="Proton donor" evidence="12">
    <location>
        <position position="434"/>
    </location>
</feature>
<evidence type="ECO:0000256" key="12">
    <source>
        <dbReference type="PIRSR" id="PIRSR634015-1"/>
    </source>
</evidence>
<evidence type="ECO:0000256" key="8">
    <source>
        <dbReference type="ARBA" id="ARBA00022723"/>
    </source>
</evidence>
<feature type="binding site" evidence="13">
    <location>
        <position position="373"/>
    </location>
    <ligand>
        <name>Zn(2+)</name>
        <dbReference type="ChEBI" id="CHEBI:29105"/>
        <note>catalytic</note>
    </ligand>
</feature>
<dbReference type="Gene3D" id="1.10.390.10">
    <property type="entry name" value="Neutral Protease Domain 2"/>
    <property type="match status" value="1"/>
</dbReference>
<protein>
    <recommendedName>
        <fullName evidence="5">Aminopeptidase N</fullName>
        <ecNumber evidence="4">3.4.11.2</ecNumber>
    </recommendedName>
</protein>
<dbReference type="Pfam" id="PF17900">
    <property type="entry name" value="Peptidase_M1_N"/>
    <property type="match status" value="1"/>
</dbReference>
<comment type="similarity">
    <text evidence="3">Belongs to the peptidase M1 family.</text>
</comment>
<feature type="binding site" evidence="13">
    <location>
        <position position="350"/>
    </location>
    <ligand>
        <name>Zn(2+)</name>
        <dbReference type="ChEBI" id="CHEBI:29105"/>
        <note>catalytic</note>
    </ligand>
</feature>
<dbReference type="InterPro" id="IPR034015">
    <property type="entry name" value="M1_LTA4H"/>
</dbReference>
<evidence type="ECO:0000256" key="10">
    <source>
        <dbReference type="ARBA" id="ARBA00022833"/>
    </source>
</evidence>
<dbReference type="SUPFAM" id="SSF55486">
    <property type="entry name" value="Metalloproteases ('zincins'), catalytic domain"/>
    <property type="match status" value="1"/>
</dbReference>
<dbReference type="InterPro" id="IPR042097">
    <property type="entry name" value="Aminopeptidase_N-like_N_sf"/>
</dbReference>
<dbReference type="GO" id="GO:0008270">
    <property type="term" value="F:zinc ion binding"/>
    <property type="evidence" value="ECO:0007669"/>
    <property type="project" value="InterPro"/>
</dbReference>
<feature type="active site" description="Proton acceptor" evidence="12">
    <location>
        <position position="351"/>
    </location>
</feature>
<reference evidence="17 18" key="1">
    <citation type="journal article" date="2006" name="Int. J. Syst. Evol. Microbiol.">
        <title>Dyella yeojuensis sp. nov., isolated from greenhouse soil in Korea.</title>
        <authorList>
            <person name="Kim B.Y."/>
            <person name="Weon H.Y."/>
            <person name="Lee K.H."/>
            <person name="Seok S.J."/>
            <person name="Kwon S.W."/>
            <person name="Go S.J."/>
            <person name="Stackebrandt E."/>
        </authorList>
    </citation>
    <scope>NUCLEOTIDE SEQUENCE [LARGE SCALE GENOMIC DNA]</scope>
    <source>
        <strain evidence="17 18">DSM 17673</strain>
    </source>
</reference>
<evidence type="ECO:0000256" key="7">
    <source>
        <dbReference type="ARBA" id="ARBA00022670"/>
    </source>
</evidence>
<proteinExistence type="inferred from homology"/>
<evidence type="ECO:0000259" key="16">
    <source>
        <dbReference type="Pfam" id="PF17900"/>
    </source>
</evidence>
<dbReference type="Gene3D" id="2.60.40.1730">
    <property type="entry name" value="tricorn interacting facor f3 domain"/>
    <property type="match status" value="1"/>
</dbReference>
<dbReference type="InterPro" id="IPR045357">
    <property type="entry name" value="Aminopeptidase_N-like_N"/>
</dbReference>
<keyword evidence="8 13" id="KW-0479">Metal-binding</keyword>
<dbReference type="PANTHER" id="PTHR45726">
    <property type="entry name" value="LEUKOTRIENE A-4 HYDROLASE"/>
    <property type="match status" value="1"/>
</dbReference>
<feature type="chain" id="PRO_5031557194" description="Aminopeptidase N" evidence="14">
    <location>
        <begin position="42"/>
        <end position="594"/>
    </location>
</feature>
<keyword evidence="18" id="KW-1185">Reference proteome</keyword>
<keyword evidence="11" id="KW-0482">Metalloprotease</keyword>
<keyword evidence="14" id="KW-0732">Signal</keyword>
<dbReference type="InterPro" id="IPR001930">
    <property type="entry name" value="Peptidase_M1"/>
</dbReference>
<evidence type="ECO:0000256" key="3">
    <source>
        <dbReference type="ARBA" id="ARBA00010136"/>
    </source>
</evidence>
<comment type="caution">
    <text evidence="17">The sequence shown here is derived from an EMBL/GenBank/DDBJ whole genome shotgun (WGS) entry which is preliminary data.</text>
</comment>
<comment type="catalytic activity">
    <reaction evidence="1">
        <text>Release of an N-terminal amino acid, Xaa-|-Yaa- from a peptide, amide or arylamide. Xaa is preferably Ala, but may be most amino acids including Pro (slow action). When a terminal hydrophobic residue is followed by a prolyl residue, the two may be released as an intact Xaa-Pro dipeptide.</text>
        <dbReference type="EC" id="3.4.11.2"/>
    </reaction>
</comment>
<evidence type="ECO:0000256" key="6">
    <source>
        <dbReference type="ARBA" id="ARBA00022490"/>
    </source>
</evidence>
<dbReference type="InterPro" id="IPR014782">
    <property type="entry name" value="Peptidase_M1_dom"/>
</dbReference>
<gene>
    <name evidence="17" type="ORF">HBF32_03835</name>
</gene>
<dbReference type="PANTHER" id="PTHR45726:SF3">
    <property type="entry name" value="LEUKOTRIENE A-4 HYDROLASE"/>
    <property type="match status" value="1"/>
</dbReference>
<keyword evidence="7" id="KW-0645">Protease</keyword>
<dbReference type="EC" id="3.4.11.2" evidence="4"/>
<organism evidence="17 18">
    <name type="scientific">Luteibacter yeojuensis</name>
    <dbReference type="NCBI Taxonomy" id="345309"/>
    <lineage>
        <taxon>Bacteria</taxon>
        <taxon>Pseudomonadati</taxon>
        <taxon>Pseudomonadota</taxon>
        <taxon>Gammaproteobacteria</taxon>
        <taxon>Lysobacterales</taxon>
        <taxon>Rhodanobacteraceae</taxon>
        <taxon>Luteibacter</taxon>
    </lineage>
</organism>
<sequence length="594" mass="66365">MRSSRPASYGRRFAPPARTIPTMRYPLPLAICLALSAVACAPSAPPAPPPLTDFTTNSGAPLTPEQQAVSFEHADLHFKVDPEARRLEGDATLTFRLKSPLKRVVLDLDRNLPIDAVEVDGQRVAASAYRNTDGHLDIDLPHPLDTGATTAVRVIYHGRPHTAVKPPWDGGMVWSTTPSGQPWIASAVEGEGCDIFWPCIDHPTGRPKLVDEHVTVPAPLVAVGNGVAIGMEEKDGMRTYHWRAHEVSTYGISLNIGPYRELTATYKSRFGDSYPMHYWYVDDEAKARTLFAEFPHMLDFLEGTIGPYPFRSEKMGVVETPYKGMEHQTVNAYGNNYAKTPYGYDDLLQHELSHEWFGNQVTNVNWDDMWIHEAFATYMQPLYAESIGGKQAYFASLMRLRSILANRHAIVSGTPRREEDVYNDDRGGPGQDIYNKGALMLHTLRNLIGDDAFYRSVRLMVYGTENPLPGNFAPRYGTTKEFIDIVDKVTGKDMGWFFNVYLYQAALPELQVKQDGTLLHLSWRVPGNGPFPLPVDVKVGDRVVTLPMADGKGDVTLPAENTLYVVDPDSKLLRRDVGMEAYGEYARQHRGKNR</sequence>
<evidence type="ECO:0000256" key="13">
    <source>
        <dbReference type="PIRSR" id="PIRSR634015-3"/>
    </source>
</evidence>
<evidence type="ECO:0000313" key="18">
    <source>
        <dbReference type="Proteomes" id="UP000518878"/>
    </source>
</evidence>
<dbReference type="Pfam" id="PF01433">
    <property type="entry name" value="Peptidase_M1"/>
    <property type="match status" value="1"/>
</dbReference>
<evidence type="ECO:0000313" key="17">
    <source>
        <dbReference type="EMBL" id="NID14594.1"/>
    </source>
</evidence>
<evidence type="ECO:0000256" key="11">
    <source>
        <dbReference type="ARBA" id="ARBA00023049"/>
    </source>
</evidence>
<keyword evidence="9" id="KW-0378">Hydrolase</keyword>
<dbReference type="GO" id="GO:0008237">
    <property type="term" value="F:metallopeptidase activity"/>
    <property type="evidence" value="ECO:0007669"/>
    <property type="project" value="UniProtKB-KW"/>
</dbReference>
<evidence type="ECO:0000256" key="2">
    <source>
        <dbReference type="ARBA" id="ARBA00004496"/>
    </source>
</evidence>
<evidence type="ECO:0000256" key="14">
    <source>
        <dbReference type="SAM" id="SignalP"/>
    </source>
</evidence>
<keyword evidence="6" id="KW-0963">Cytoplasm</keyword>
<dbReference type="GO" id="GO:0016285">
    <property type="term" value="F:alanyl aminopeptidase activity"/>
    <property type="evidence" value="ECO:0007669"/>
    <property type="project" value="UniProtKB-EC"/>
</dbReference>